<protein>
    <submittedName>
        <fullName evidence="1">Uncharacterized protein</fullName>
    </submittedName>
</protein>
<accession>A0A0C2FPW2</accession>
<proteinExistence type="predicted"/>
<organism evidence="1 2">
    <name type="scientific">Ancylostoma duodenale</name>
    <dbReference type="NCBI Taxonomy" id="51022"/>
    <lineage>
        <taxon>Eukaryota</taxon>
        <taxon>Metazoa</taxon>
        <taxon>Ecdysozoa</taxon>
        <taxon>Nematoda</taxon>
        <taxon>Chromadorea</taxon>
        <taxon>Rhabditida</taxon>
        <taxon>Rhabditina</taxon>
        <taxon>Rhabditomorpha</taxon>
        <taxon>Strongyloidea</taxon>
        <taxon>Ancylostomatidae</taxon>
        <taxon>Ancylostomatinae</taxon>
        <taxon>Ancylostoma</taxon>
    </lineage>
</organism>
<sequence>MQARKIRYDVIRLTETRRHRPLNATFDTGEELFLGTCDSRGVGGVGVLVNTNLVMNIDSFEQLTTRIGRLRLRRCGSMPAVTIFVAYAPTSSYNEEEIEAFYMDLEKFYREDHTFYKMRLSTTSTRSTIGSFSISATAQRRPRVQEPPRGPVLSYETFELIRQGGAARAAGNYQLTSELAKWCREAIKEDLKEKRAAVLAEAAEAGKSIRNTRRDLANRKAKIVVERSVERVMLGITRLTQVRAGIRSSTLREQLKIRDAAAYAKLNKIRWAGHVMHLNDHRWTRAVSDWTPRDVKRTTGRPPTRWSEFFTKSFKGRYNALRVPRTGRIHWTTLARERDKWKDCWRLLGISENHRESR</sequence>
<dbReference type="EMBL" id="KN768299">
    <property type="protein sequence ID" value="KIH46926.1"/>
    <property type="molecule type" value="Genomic_DNA"/>
</dbReference>
<name>A0A0C2FPW2_9BILA</name>
<reference evidence="1 2" key="1">
    <citation type="submission" date="2013-12" db="EMBL/GenBank/DDBJ databases">
        <title>Draft genome of the parsitic nematode Ancylostoma duodenale.</title>
        <authorList>
            <person name="Mitreva M."/>
        </authorList>
    </citation>
    <scope>NUCLEOTIDE SEQUENCE [LARGE SCALE GENOMIC DNA]</scope>
    <source>
        <strain evidence="1 2">Zhejiang</strain>
    </source>
</reference>
<keyword evidence="2" id="KW-1185">Reference proteome</keyword>
<gene>
    <name evidence="1" type="ORF">ANCDUO_23018</name>
</gene>
<dbReference type="Proteomes" id="UP000054047">
    <property type="component" value="Unassembled WGS sequence"/>
</dbReference>
<evidence type="ECO:0000313" key="2">
    <source>
        <dbReference type="Proteomes" id="UP000054047"/>
    </source>
</evidence>
<dbReference type="AlphaFoldDB" id="A0A0C2FPW2"/>
<evidence type="ECO:0000313" key="1">
    <source>
        <dbReference type="EMBL" id="KIH46926.1"/>
    </source>
</evidence>